<dbReference type="AlphaFoldDB" id="A0A7H8R851"/>
<dbReference type="GeneID" id="55996435"/>
<reference evidence="3" key="1">
    <citation type="submission" date="2020-06" db="EMBL/GenBank/DDBJ databases">
        <title>A chromosome-scale genome assembly of Talaromyces rugulosus W13939.</title>
        <authorList>
            <person name="Wang B."/>
            <person name="Guo L."/>
            <person name="Ye K."/>
            <person name="Wang L."/>
        </authorList>
    </citation>
    <scope>NUCLEOTIDE SEQUENCE [LARGE SCALE GENOMIC DNA]</scope>
    <source>
        <strain evidence="3">W13939</strain>
    </source>
</reference>
<evidence type="ECO:0000313" key="3">
    <source>
        <dbReference type="Proteomes" id="UP000509510"/>
    </source>
</evidence>
<evidence type="ECO:0000313" key="2">
    <source>
        <dbReference type="EMBL" id="QKX61795.1"/>
    </source>
</evidence>
<accession>A0A7H8R851</accession>
<evidence type="ECO:0000256" key="1">
    <source>
        <dbReference type="SAM" id="MobiDB-lite"/>
    </source>
</evidence>
<dbReference type="Proteomes" id="UP000509510">
    <property type="component" value="Chromosome V"/>
</dbReference>
<name>A0A7H8R851_TALRU</name>
<organism evidence="2 3">
    <name type="scientific">Talaromyces rugulosus</name>
    <name type="common">Penicillium rugulosum</name>
    <dbReference type="NCBI Taxonomy" id="121627"/>
    <lineage>
        <taxon>Eukaryota</taxon>
        <taxon>Fungi</taxon>
        <taxon>Dikarya</taxon>
        <taxon>Ascomycota</taxon>
        <taxon>Pezizomycotina</taxon>
        <taxon>Eurotiomycetes</taxon>
        <taxon>Eurotiomycetidae</taxon>
        <taxon>Eurotiales</taxon>
        <taxon>Trichocomaceae</taxon>
        <taxon>Talaromyces</taxon>
        <taxon>Talaromyces sect. Islandici</taxon>
    </lineage>
</organism>
<dbReference type="EMBL" id="CP055902">
    <property type="protein sequence ID" value="QKX61795.1"/>
    <property type="molecule type" value="Genomic_DNA"/>
</dbReference>
<dbReference type="KEGG" id="trg:TRUGW13939_08951"/>
<sequence>MQDRSNRWDRLELIFSRKAPGMKARHSQAFSSRLRKNAVAGIGDVRRRCRKPGEALPGPLAAFGLAVLHSPGAANIATLPNFNFAETPCDLQTGLDPRPPRAASGRLDAASWFHILPSTPPIASHHARQPPSGQPTRSPRDTSGTQHMHTRLVL</sequence>
<dbReference type="RefSeq" id="XP_035347969.1">
    <property type="nucleotide sequence ID" value="XM_035492076.1"/>
</dbReference>
<feature type="compositionally biased region" description="Polar residues" evidence="1">
    <location>
        <begin position="134"/>
        <end position="147"/>
    </location>
</feature>
<keyword evidence="3" id="KW-1185">Reference proteome</keyword>
<feature type="region of interest" description="Disordered" evidence="1">
    <location>
        <begin position="118"/>
        <end position="154"/>
    </location>
</feature>
<proteinExistence type="predicted"/>
<gene>
    <name evidence="2" type="ORF">TRUGW13939_08951</name>
</gene>
<protein>
    <submittedName>
        <fullName evidence="2">Uncharacterized protein</fullName>
    </submittedName>
</protein>